<accession>A0A100YAX8</accession>
<evidence type="ECO:0000313" key="2">
    <source>
        <dbReference type="Proteomes" id="UP000054011"/>
    </source>
</evidence>
<dbReference type="Proteomes" id="UP000054011">
    <property type="component" value="Unassembled WGS sequence"/>
</dbReference>
<gene>
    <name evidence="1" type="ORF">ATE80_00705</name>
</gene>
<sequence>MDVPELLRSVSLLVPEETATENDITVRDIWDYLVHDEWEIALGLLEELGDGRSLPLAFWEQLAEAAEQLRLERSAAWCHWRCSEIRHGVIRADLTLRPAAEARRTTAISGAGVLRPMWDIGHLSPTGGRAVSIASLWVENMPMLEPGGRATVRLVPLTPSHWTHLRPGRQITMHEDRSVAGTAVILEVHGPAIAMPTG</sequence>
<protein>
    <submittedName>
        <fullName evidence="1">Uncharacterized protein</fullName>
    </submittedName>
</protein>
<keyword evidence="2" id="KW-1185">Reference proteome</keyword>
<dbReference type="RefSeq" id="WP_058940132.1">
    <property type="nucleotide sequence ID" value="NZ_LNSV01000001.1"/>
</dbReference>
<comment type="caution">
    <text evidence="1">The sequence shown here is derived from an EMBL/GenBank/DDBJ whole genome shotgun (WGS) entry which is preliminary data.</text>
</comment>
<organism evidence="1 2">
    <name type="scientific">Streptomyces kanasensis</name>
    <dbReference type="NCBI Taxonomy" id="936756"/>
    <lineage>
        <taxon>Bacteria</taxon>
        <taxon>Bacillati</taxon>
        <taxon>Actinomycetota</taxon>
        <taxon>Actinomycetes</taxon>
        <taxon>Kitasatosporales</taxon>
        <taxon>Streptomycetaceae</taxon>
        <taxon>Streptomyces</taxon>
    </lineage>
</organism>
<dbReference type="STRING" id="936756.ATE80_00705"/>
<name>A0A100YAX8_9ACTN</name>
<dbReference type="EMBL" id="LNSV01000001">
    <property type="protein sequence ID" value="KUH40783.1"/>
    <property type="molecule type" value="Genomic_DNA"/>
</dbReference>
<dbReference type="AlphaFoldDB" id="A0A100YAX8"/>
<evidence type="ECO:0000313" key="1">
    <source>
        <dbReference type="EMBL" id="KUH40783.1"/>
    </source>
</evidence>
<proteinExistence type="predicted"/>
<reference evidence="1 2" key="1">
    <citation type="submission" date="2015-11" db="EMBL/GenBank/DDBJ databases">
        <title>Genome-wide analysis reveals the secondary metabolome in Streptomyces kanasensis ZX01.</title>
        <authorList>
            <person name="Zhang G."/>
            <person name="Han L."/>
            <person name="Feng J."/>
            <person name="Zhang X."/>
        </authorList>
    </citation>
    <scope>NUCLEOTIDE SEQUENCE [LARGE SCALE GENOMIC DNA]</scope>
    <source>
        <strain evidence="1 2">ZX01</strain>
    </source>
</reference>
<dbReference type="OrthoDB" id="3472120at2"/>